<dbReference type="Gene3D" id="3.40.50.40">
    <property type="match status" value="1"/>
</dbReference>
<dbReference type="EC" id="3.5.1.1" evidence="8"/>
<accession>E7S9Q8</accession>
<evidence type="ECO:0000256" key="1">
    <source>
        <dbReference type="ARBA" id="ARBA00010518"/>
    </source>
</evidence>
<evidence type="ECO:0000259" key="7">
    <source>
        <dbReference type="Pfam" id="PF17763"/>
    </source>
</evidence>
<dbReference type="Pfam" id="PF17763">
    <property type="entry name" value="Asparaginase_C"/>
    <property type="match status" value="1"/>
</dbReference>
<dbReference type="InterPro" id="IPR040919">
    <property type="entry name" value="Asparaginase_C"/>
</dbReference>
<dbReference type="InterPro" id="IPR036152">
    <property type="entry name" value="Asp/glu_Ase-like_sf"/>
</dbReference>
<dbReference type="SUPFAM" id="SSF53774">
    <property type="entry name" value="Glutaminase/Asparaginase"/>
    <property type="match status" value="1"/>
</dbReference>
<proteinExistence type="inferred from homology"/>
<dbReference type="GO" id="GO:0006528">
    <property type="term" value="P:asparagine metabolic process"/>
    <property type="evidence" value="ECO:0007669"/>
    <property type="project" value="InterPro"/>
</dbReference>
<feature type="binding site" evidence="4">
    <location>
        <begin position="107"/>
        <end position="108"/>
    </location>
    <ligand>
        <name>substrate</name>
    </ligand>
</feature>
<dbReference type="FunFam" id="3.40.50.40:FF:000003">
    <property type="entry name" value="L-asparaginase 2"/>
    <property type="match status" value="1"/>
</dbReference>
<evidence type="ECO:0000313" key="8">
    <source>
        <dbReference type="EMBL" id="EFV99783.1"/>
    </source>
</evidence>
<evidence type="ECO:0000256" key="5">
    <source>
        <dbReference type="PROSITE-ProRule" id="PRU10100"/>
    </source>
</evidence>
<dbReference type="SFLD" id="SFLDS00057">
    <property type="entry name" value="Glutaminase/Asparaginase"/>
    <property type="match status" value="1"/>
</dbReference>
<dbReference type="eggNOG" id="COG0252">
    <property type="taxonomic scope" value="Bacteria"/>
</dbReference>
<dbReference type="InterPro" id="IPR004550">
    <property type="entry name" value="AsnASE_II"/>
</dbReference>
<dbReference type="EMBL" id="AEQR01000015">
    <property type="protein sequence ID" value="EFV99783.1"/>
    <property type="molecule type" value="Genomic_DNA"/>
</dbReference>
<gene>
    <name evidence="8" type="primary">ansB</name>
    <name evidence="8" type="ORF">HMPREF9421_0794</name>
</gene>
<comment type="similarity">
    <text evidence="1">Belongs to the asparaginase 1 family.</text>
</comment>
<evidence type="ECO:0000256" key="2">
    <source>
        <dbReference type="ARBA" id="ARBA00022801"/>
    </source>
</evidence>
<dbReference type="InterPro" id="IPR027475">
    <property type="entry name" value="Asparaginase/glutaminase_AS2"/>
</dbReference>
<keyword evidence="2 8" id="KW-0378">Hydrolase</keyword>
<evidence type="ECO:0000256" key="3">
    <source>
        <dbReference type="PIRSR" id="PIRSR001220-1"/>
    </source>
</evidence>
<dbReference type="FunFam" id="3.40.50.1170:FF:000001">
    <property type="entry name" value="L-asparaginase 2"/>
    <property type="match status" value="1"/>
</dbReference>
<dbReference type="PIRSF" id="PIRSF500176">
    <property type="entry name" value="L_ASNase"/>
    <property type="match status" value="1"/>
</dbReference>
<dbReference type="InterPro" id="IPR027474">
    <property type="entry name" value="L-asparaginase_N"/>
</dbReference>
<dbReference type="PROSITE" id="PS51732">
    <property type="entry name" value="ASN_GLN_ASE_3"/>
    <property type="match status" value="1"/>
</dbReference>
<dbReference type="PRINTS" id="PR00139">
    <property type="entry name" value="ASNGLNASE"/>
</dbReference>
<comment type="caution">
    <text evidence="8">The sequence shown here is derived from an EMBL/GenBank/DDBJ whole genome shotgun (WGS) entry which is preliminary data.</text>
</comment>
<dbReference type="HOGENOM" id="CLU_019134_1_0_9"/>
<dbReference type="PANTHER" id="PTHR11707:SF28">
    <property type="entry name" value="60 KDA LYSOPHOSPHOLIPASE"/>
    <property type="match status" value="1"/>
</dbReference>
<dbReference type="Pfam" id="PF00710">
    <property type="entry name" value="Asparaginase"/>
    <property type="match status" value="1"/>
</dbReference>
<organism evidence="8 9">
    <name type="scientific">Streptococcus australis ATCC 700641</name>
    <dbReference type="NCBI Taxonomy" id="888833"/>
    <lineage>
        <taxon>Bacteria</taxon>
        <taxon>Bacillati</taxon>
        <taxon>Bacillota</taxon>
        <taxon>Bacilli</taxon>
        <taxon>Lactobacillales</taxon>
        <taxon>Streptococcaceae</taxon>
        <taxon>Streptococcus</taxon>
    </lineage>
</organism>
<name>E7S9Q8_9STRE</name>
<dbReference type="SMART" id="SM00870">
    <property type="entry name" value="Asparaginase"/>
    <property type="match status" value="1"/>
</dbReference>
<feature type="domain" description="Asparaginase/glutaminase C-terminal" evidence="7">
    <location>
        <begin position="226"/>
        <end position="340"/>
    </location>
</feature>
<evidence type="ECO:0000313" key="9">
    <source>
        <dbReference type="Proteomes" id="UP000002814"/>
    </source>
</evidence>
<dbReference type="InterPro" id="IPR037152">
    <property type="entry name" value="L-asparaginase_N_sf"/>
</dbReference>
<dbReference type="Proteomes" id="UP000002814">
    <property type="component" value="Unassembled WGS sequence"/>
</dbReference>
<dbReference type="AlphaFoldDB" id="E7S9Q8"/>
<dbReference type="PROSITE" id="PS00917">
    <property type="entry name" value="ASN_GLN_ASE_2"/>
    <property type="match status" value="1"/>
</dbReference>
<protein>
    <submittedName>
        <fullName evidence="8">Asparaginase</fullName>
        <ecNumber evidence="8">3.5.1.1</ecNumber>
    </submittedName>
</protein>
<evidence type="ECO:0000259" key="6">
    <source>
        <dbReference type="Pfam" id="PF00710"/>
    </source>
</evidence>
<dbReference type="InterPro" id="IPR027473">
    <property type="entry name" value="L-asparaginase_C"/>
</dbReference>
<evidence type="ECO:0000256" key="4">
    <source>
        <dbReference type="PIRSR" id="PIRSR001220-2"/>
    </source>
</evidence>
<feature type="active site" description="O-isoaspartyl threonine intermediate" evidence="3">
    <location>
        <position position="35"/>
    </location>
</feature>
<keyword evidence="9" id="KW-1185">Reference proteome</keyword>
<feature type="active site" evidence="5">
    <location>
        <position position="107"/>
    </location>
</feature>
<feature type="domain" description="L-asparaginase N-terminal" evidence="6">
    <location>
        <begin position="26"/>
        <end position="210"/>
    </location>
</feature>
<sequence>MITAFFPFYDTINYNTHSKETHMIKKILALHTGGTISMQADATGAVVTNSSNPMNHIDLPLAGIELTSEDFLNLPSPHVTPQHMLQLYHKIQKEASQYDGIVITHGTDTLEETAYFLDTMDLPIISVVLTGAMRSSNELGSDGVYNYLTAIRVAADPKSQDKGVLVVMNDEVHAAKYVTKTHTTNVSTFQTPTHGPLGLVMKKEVLYFKTAEPRVRFDLQEIKGVVPIVSAYAGMKTDLLDMLDVRQMDGLIIEAFGAGNLPREVAEKLFVFQESGLPIALVSRCFNGIAEPVYAYDGGGVQLHEHGIFFVKELNAAKARLKLLIAINAGLKDKELRDYMEG</sequence>
<dbReference type="PANTHER" id="PTHR11707">
    <property type="entry name" value="L-ASPARAGINASE"/>
    <property type="match status" value="1"/>
</dbReference>
<dbReference type="CDD" id="cd08964">
    <property type="entry name" value="L-asparaginase_II"/>
    <property type="match status" value="1"/>
</dbReference>
<feature type="binding site" evidence="4">
    <location>
        <position position="76"/>
    </location>
    <ligand>
        <name>substrate</name>
    </ligand>
</feature>
<dbReference type="PIRSF" id="PIRSF001220">
    <property type="entry name" value="L-ASNase_gatD"/>
    <property type="match status" value="1"/>
</dbReference>
<dbReference type="GO" id="GO:0004067">
    <property type="term" value="F:asparaginase activity"/>
    <property type="evidence" value="ECO:0007669"/>
    <property type="project" value="UniProtKB-UniRule"/>
</dbReference>
<reference evidence="8 9" key="1">
    <citation type="submission" date="2010-12" db="EMBL/GenBank/DDBJ databases">
        <authorList>
            <person name="Muzny D."/>
            <person name="Qin X."/>
            <person name="Deng J."/>
            <person name="Jiang H."/>
            <person name="Liu Y."/>
            <person name="Qu J."/>
            <person name="Song X.-Z."/>
            <person name="Zhang L."/>
            <person name="Thornton R."/>
            <person name="Coyle M."/>
            <person name="Francisco L."/>
            <person name="Jackson L."/>
            <person name="Javaid M."/>
            <person name="Korchina V."/>
            <person name="Kovar C."/>
            <person name="Mata R."/>
            <person name="Mathew T."/>
            <person name="Ngo R."/>
            <person name="Nguyen L."/>
            <person name="Nguyen N."/>
            <person name="Okwuonu G."/>
            <person name="Ongeri F."/>
            <person name="Pham C."/>
            <person name="Simmons D."/>
            <person name="Wilczek-Boney K."/>
            <person name="Hale W."/>
            <person name="Jakkamsetti A."/>
            <person name="Pham P."/>
            <person name="Ruth R."/>
            <person name="San Lucas F."/>
            <person name="Warren J."/>
            <person name="Zhang J."/>
            <person name="Zhao Z."/>
            <person name="Zhou C."/>
            <person name="Zhu D."/>
            <person name="Lee S."/>
            <person name="Bess C."/>
            <person name="Blankenburg K."/>
            <person name="Forbes L."/>
            <person name="Fu Q."/>
            <person name="Gubbala S."/>
            <person name="Hirani K."/>
            <person name="Jayaseelan J.C."/>
            <person name="Lara F."/>
            <person name="Munidasa M."/>
            <person name="Palculict T."/>
            <person name="Patil S."/>
            <person name="Pu L.-L."/>
            <person name="Saada N."/>
            <person name="Tang L."/>
            <person name="Weissenberger G."/>
            <person name="Zhu Y."/>
            <person name="Hemphill L."/>
            <person name="Shang Y."/>
            <person name="Youmans B."/>
            <person name="Ayvaz T."/>
            <person name="Ross M."/>
            <person name="Santibanez J."/>
            <person name="Aqrawi P."/>
            <person name="Gross S."/>
            <person name="Joshi V."/>
            <person name="Fowler G."/>
            <person name="Nazareth L."/>
            <person name="Reid J."/>
            <person name="Worley K."/>
            <person name="Petrosino J."/>
            <person name="Highlander S."/>
            <person name="Gibbs R."/>
        </authorList>
    </citation>
    <scope>NUCLEOTIDE SEQUENCE [LARGE SCALE GENOMIC DNA]</scope>
    <source>
        <strain evidence="8 9">ATCC 700641</strain>
    </source>
</reference>
<dbReference type="Gene3D" id="3.40.50.1170">
    <property type="entry name" value="L-asparaginase, N-terminal domain"/>
    <property type="match status" value="1"/>
</dbReference>
<dbReference type="InterPro" id="IPR006034">
    <property type="entry name" value="Asparaginase/glutaminase-like"/>
</dbReference>